<evidence type="ECO:0000313" key="4">
    <source>
        <dbReference type="Proteomes" id="UP000019402"/>
    </source>
</evidence>
<dbReference type="eggNOG" id="ENOG502Z8HM">
    <property type="taxonomic scope" value="Bacteria"/>
</dbReference>
<comment type="caution">
    <text evidence="3">The sequence shown here is derived from an EMBL/GenBank/DDBJ whole genome shotgun (WGS) entry which is preliminary data.</text>
</comment>
<dbReference type="RefSeq" id="WP_027473326.1">
    <property type="nucleotide sequence ID" value="NZ_BAMD01000023.1"/>
</dbReference>
<dbReference type="AlphaFoldDB" id="W7YM22"/>
<dbReference type="EMBL" id="BAMD01000023">
    <property type="protein sequence ID" value="GAF03449.1"/>
    <property type="molecule type" value="Genomic_DNA"/>
</dbReference>
<organism evidence="3 4">
    <name type="scientific">Saccharicrinis fermentans DSM 9555 = JCM 21142</name>
    <dbReference type="NCBI Taxonomy" id="869213"/>
    <lineage>
        <taxon>Bacteria</taxon>
        <taxon>Pseudomonadati</taxon>
        <taxon>Bacteroidota</taxon>
        <taxon>Bacteroidia</taxon>
        <taxon>Marinilabiliales</taxon>
        <taxon>Marinilabiliaceae</taxon>
        <taxon>Saccharicrinis</taxon>
    </lineage>
</organism>
<dbReference type="InterPro" id="IPR055087">
    <property type="entry name" value="GldL-like_N"/>
</dbReference>
<accession>W7YM22</accession>
<dbReference type="NCBIfam" id="TIGR03513">
    <property type="entry name" value="GldL_gliding"/>
    <property type="match status" value="2"/>
</dbReference>
<dbReference type="OrthoDB" id="1466660at2"/>
<dbReference type="Pfam" id="PF22827">
    <property type="entry name" value="GldL_N"/>
    <property type="match status" value="1"/>
</dbReference>
<reference evidence="3 4" key="1">
    <citation type="journal article" date="2014" name="Genome Announc.">
        <title>Draft Genome Sequence of Cytophaga fermentans JCM 21142T, a Facultative Anaerobe Isolated from Marine Mud.</title>
        <authorList>
            <person name="Starns D."/>
            <person name="Oshima K."/>
            <person name="Suda W."/>
            <person name="Iino T."/>
            <person name="Yuki M."/>
            <person name="Inoue J."/>
            <person name="Kitamura K."/>
            <person name="Iida T."/>
            <person name="Darby A."/>
            <person name="Hattori M."/>
            <person name="Ohkuma M."/>
        </authorList>
    </citation>
    <scope>NUCLEOTIDE SEQUENCE [LARGE SCALE GENOMIC DNA]</scope>
    <source>
        <strain evidence="3 4">JCM 21142</strain>
    </source>
</reference>
<name>W7YM22_9BACT</name>
<evidence type="ECO:0000259" key="2">
    <source>
        <dbReference type="Pfam" id="PF22827"/>
    </source>
</evidence>
<evidence type="ECO:0000256" key="1">
    <source>
        <dbReference type="SAM" id="Phobius"/>
    </source>
</evidence>
<proteinExistence type="predicted"/>
<dbReference type="SUPFAM" id="SSF58104">
    <property type="entry name" value="Methyl-accepting chemotaxis protein (MCP) signaling domain"/>
    <property type="match status" value="1"/>
</dbReference>
<gene>
    <name evidence="3" type="ORF">JCM21142_52125</name>
</gene>
<dbReference type="Proteomes" id="UP000019402">
    <property type="component" value="Unassembled WGS sequence"/>
</dbReference>
<keyword evidence="1" id="KW-0472">Membrane</keyword>
<sequence length="314" mass="33291">MTITEFVESPGYKKIMGKVYGFGAAIVLAGALFKIMHYPGAGIMLLIGMGTEIIIFALSAFEPPHEMPDWSLVYPELVGLEPNAAHHGKGGGEGGGELQALIQTGNIDEKTVAELSEGIKKLSATSSQLADLSDASLATQSYLQNIQNASESVGKFGNVQEKTSKAIEESTQALTQSYNATASAISEAGNKVATDMSNSGKQLIATYANLSNTMEKEMGGIADNNKKYNDQLSALNGKLASINSIYEMQLKGSKNQVEATESVNSGLGEISEYLKQSVEGAKSYRDQVAHLNKTVGELNTIYGNMLSAMNVGGR</sequence>
<protein>
    <submittedName>
        <fullName evidence="3">Gliding motility-associated protein GldL</fullName>
    </submittedName>
</protein>
<keyword evidence="4" id="KW-1185">Reference proteome</keyword>
<feature type="domain" description="Gliding motility protein GldL-like N-terminal" evidence="2">
    <location>
        <begin position="19"/>
        <end position="78"/>
    </location>
</feature>
<feature type="transmembrane region" description="Helical" evidence="1">
    <location>
        <begin position="19"/>
        <end position="36"/>
    </location>
</feature>
<keyword evidence="1" id="KW-0812">Transmembrane</keyword>
<dbReference type="InterPro" id="IPR019852">
    <property type="entry name" value="Motility-assoc_prot_GldL"/>
</dbReference>
<keyword evidence="1" id="KW-1133">Transmembrane helix</keyword>
<evidence type="ECO:0000313" key="3">
    <source>
        <dbReference type="EMBL" id="GAF03449.1"/>
    </source>
</evidence>
<dbReference type="STRING" id="869213.GCA_000517085_04022"/>